<evidence type="ECO:0000313" key="3">
    <source>
        <dbReference type="Proteomes" id="UP000275078"/>
    </source>
</evidence>
<gene>
    <name evidence="2" type="ORF">BJ508DRAFT_336605</name>
</gene>
<keyword evidence="3" id="KW-1185">Reference proteome</keyword>
<sequence length="185" mass="20985">MINKISNFFDNYGRSLRATGRIQQAFKDGRPVKNGERVVSNQHIRDMNLVELLKHKYDLNDREDLSRILSIFKTCAVMRGNDVPSGYSRDCDAVQNLEFPWSSTDTSIQPGFELVAEDIDCYEILIDAQFPLGDEDEEELARHYVDSPESSGEETEPDGQDSTPIKEEYATGEGLQDRKSEERGA</sequence>
<proteinExistence type="predicted"/>
<organism evidence="2 3">
    <name type="scientific">Ascobolus immersus RN42</name>
    <dbReference type="NCBI Taxonomy" id="1160509"/>
    <lineage>
        <taxon>Eukaryota</taxon>
        <taxon>Fungi</taxon>
        <taxon>Dikarya</taxon>
        <taxon>Ascomycota</taxon>
        <taxon>Pezizomycotina</taxon>
        <taxon>Pezizomycetes</taxon>
        <taxon>Pezizales</taxon>
        <taxon>Ascobolaceae</taxon>
        <taxon>Ascobolus</taxon>
    </lineage>
</organism>
<feature type="compositionally biased region" description="Basic and acidic residues" evidence="1">
    <location>
        <begin position="164"/>
        <end position="185"/>
    </location>
</feature>
<dbReference type="AlphaFoldDB" id="A0A3N4H801"/>
<accession>A0A3N4H801</accession>
<name>A0A3N4H801_ASCIM</name>
<feature type="region of interest" description="Disordered" evidence="1">
    <location>
        <begin position="136"/>
        <end position="185"/>
    </location>
</feature>
<protein>
    <submittedName>
        <fullName evidence="2">Uncharacterized protein</fullName>
    </submittedName>
</protein>
<dbReference type="Proteomes" id="UP000275078">
    <property type="component" value="Unassembled WGS sequence"/>
</dbReference>
<evidence type="ECO:0000313" key="2">
    <source>
        <dbReference type="EMBL" id="RPA70935.1"/>
    </source>
</evidence>
<evidence type="ECO:0000256" key="1">
    <source>
        <dbReference type="SAM" id="MobiDB-lite"/>
    </source>
</evidence>
<dbReference type="EMBL" id="ML120007">
    <property type="protein sequence ID" value="RPA70935.1"/>
    <property type="molecule type" value="Genomic_DNA"/>
</dbReference>
<reference evidence="2 3" key="1">
    <citation type="journal article" date="2018" name="Nat. Ecol. Evol.">
        <title>Pezizomycetes genomes reveal the molecular basis of ectomycorrhizal truffle lifestyle.</title>
        <authorList>
            <person name="Murat C."/>
            <person name="Payen T."/>
            <person name="Noel B."/>
            <person name="Kuo A."/>
            <person name="Morin E."/>
            <person name="Chen J."/>
            <person name="Kohler A."/>
            <person name="Krizsan K."/>
            <person name="Balestrini R."/>
            <person name="Da Silva C."/>
            <person name="Montanini B."/>
            <person name="Hainaut M."/>
            <person name="Levati E."/>
            <person name="Barry K.W."/>
            <person name="Belfiori B."/>
            <person name="Cichocki N."/>
            <person name="Clum A."/>
            <person name="Dockter R.B."/>
            <person name="Fauchery L."/>
            <person name="Guy J."/>
            <person name="Iotti M."/>
            <person name="Le Tacon F."/>
            <person name="Lindquist E.A."/>
            <person name="Lipzen A."/>
            <person name="Malagnac F."/>
            <person name="Mello A."/>
            <person name="Molinier V."/>
            <person name="Miyauchi S."/>
            <person name="Poulain J."/>
            <person name="Riccioni C."/>
            <person name="Rubini A."/>
            <person name="Sitrit Y."/>
            <person name="Splivallo R."/>
            <person name="Traeger S."/>
            <person name="Wang M."/>
            <person name="Zifcakova L."/>
            <person name="Wipf D."/>
            <person name="Zambonelli A."/>
            <person name="Paolocci F."/>
            <person name="Nowrousian M."/>
            <person name="Ottonello S."/>
            <person name="Baldrian P."/>
            <person name="Spatafora J.W."/>
            <person name="Henrissat B."/>
            <person name="Nagy L.G."/>
            <person name="Aury J.M."/>
            <person name="Wincker P."/>
            <person name="Grigoriev I.V."/>
            <person name="Bonfante P."/>
            <person name="Martin F.M."/>
        </authorList>
    </citation>
    <scope>NUCLEOTIDE SEQUENCE [LARGE SCALE GENOMIC DNA]</scope>
    <source>
        <strain evidence="2 3">RN42</strain>
    </source>
</reference>